<reference evidence="9 10" key="1">
    <citation type="submission" date="2020-03" db="EMBL/GenBank/DDBJ databases">
        <title>Genomic Encyclopedia of Type Strains, Phase IV (KMG-IV): sequencing the most valuable type-strain genomes for metagenomic binning, comparative biology and taxonomic classification.</title>
        <authorList>
            <person name="Goeker M."/>
        </authorList>
    </citation>
    <scope>NUCLEOTIDE SEQUENCE [LARGE SCALE GENOMIC DNA]</scope>
    <source>
        <strain evidence="9 10">DSM 105096</strain>
    </source>
</reference>
<feature type="transmembrane region" description="Helical" evidence="7">
    <location>
        <begin position="280"/>
        <end position="302"/>
    </location>
</feature>
<evidence type="ECO:0000313" key="9">
    <source>
        <dbReference type="EMBL" id="NJC26667.1"/>
    </source>
</evidence>
<evidence type="ECO:0000256" key="6">
    <source>
        <dbReference type="ARBA" id="ARBA00023136"/>
    </source>
</evidence>
<dbReference type="Pfam" id="PF02397">
    <property type="entry name" value="Bac_transf"/>
    <property type="match status" value="1"/>
</dbReference>
<evidence type="ECO:0000256" key="2">
    <source>
        <dbReference type="ARBA" id="ARBA00006464"/>
    </source>
</evidence>
<keyword evidence="4 7" id="KW-0812">Transmembrane</keyword>
<keyword evidence="10" id="KW-1185">Reference proteome</keyword>
<keyword evidence="6 7" id="KW-0472">Membrane</keyword>
<dbReference type="PANTHER" id="PTHR30576:SF0">
    <property type="entry name" value="UNDECAPRENYL-PHOSPHATE N-ACETYLGALACTOSAMINYL 1-PHOSPHATE TRANSFERASE-RELATED"/>
    <property type="match status" value="1"/>
</dbReference>
<feature type="transmembrane region" description="Helical" evidence="7">
    <location>
        <begin position="55"/>
        <end position="76"/>
    </location>
</feature>
<evidence type="ECO:0000256" key="5">
    <source>
        <dbReference type="ARBA" id="ARBA00022989"/>
    </source>
</evidence>
<keyword evidence="3" id="KW-0808">Transferase</keyword>
<accession>A0ABX0XBU5</accession>
<dbReference type="NCBIfam" id="TIGR03025">
    <property type="entry name" value="EPS_sugtrans"/>
    <property type="match status" value="1"/>
</dbReference>
<feature type="transmembrane region" description="Helical" evidence="7">
    <location>
        <begin position="88"/>
        <end position="106"/>
    </location>
</feature>
<dbReference type="InterPro" id="IPR017475">
    <property type="entry name" value="EPS_sugar_tfrase"/>
</dbReference>
<dbReference type="InterPro" id="IPR003362">
    <property type="entry name" value="Bact_transf"/>
</dbReference>
<name>A0ABX0XBU5_9BACT</name>
<feature type="domain" description="Bacterial sugar transferase" evidence="8">
    <location>
        <begin position="275"/>
        <end position="458"/>
    </location>
</feature>
<protein>
    <submittedName>
        <fullName evidence="9">Undecaprenyl-phosphate glucose phosphotransferase</fullName>
    </submittedName>
</protein>
<evidence type="ECO:0000256" key="3">
    <source>
        <dbReference type="ARBA" id="ARBA00022679"/>
    </source>
</evidence>
<comment type="similarity">
    <text evidence="2">Belongs to the bacterial sugar transferase family.</text>
</comment>
<evidence type="ECO:0000256" key="4">
    <source>
        <dbReference type="ARBA" id="ARBA00022692"/>
    </source>
</evidence>
<dbReference type="Proteomes" id="UP000770785">
    <property type="component" value="Unassembled WGS sequence"/>
</dbReference>
<dbReference type="EMBL" id="JAATJH010000003">
    <property type="protein sequence ID" value="NJC26667.1"/>
    <property type="molecule type" value="Genomic_DNA"/>
</dbReference>
<feature type="transmembrane region" description="Helical" evidence="7">
    <location>
        <begin position="112"/>
        <end position="133"/>
    </location>
</feature>
<feature type="transmembrane region" description="Helical" evidence="7">
    <location>
        <begin position="21"/>
        <end position="43"/>
    </location>
</feature>
<dbReference type="RefSeq" id="WP_168037433.1">
    <property type="nucleotide sequence ID" value="NZ_JAATJH010000003.1"/>
</dbReference>
<sequence>MPQIQSYQRRLRRSPHRYDLIVTDFLLINVGFYIAAKIVYPSIDVPDVGFRQLELVVFVNVIWAALGFYYEAYRWYEKIRMEVQLRRLLEMFLFHAALFTLFYYYVLGDPPTTLFITLAYSLSIMLVAVGRIYRRTRETGDSGRFRYVIVGGRPPQFSALFTAFDYSFQGNARLVGRFGKTTYKNVTNIGKYVDLIPFLKGQPDIDKLILFYSDLSVEEGREIMRLCQNQYIDVEIAPRQTTIFPRGYKAQRHGEMVIFTIKEEPLVMLRNKVVKRTFDIVFSGMVLIFLYPIMYVVIGILIKLESKGPVIFEQERTGYRNGVFMVKKFRSMGVNAASDTRQATKGDMRVTRIGAFLRRTSLDEFPQFINVFKGQMSVVGPRPHMVAHTQQYAELIRPYLIRHKVKPGVTGWAQVNGFRGPTEELWKMEKRVEHDVWYLENWSLLLDIRCIYNTIVNIAEGEEEGAL</sequence>
<gene>
    <name evidence="9" type="ORF">GGR27_002177</name>
</gene>
<proteinExistence type="inferred from homology"/>
<keyword evidence="5 7" id="KW-1133">Transmembrane helix</keyword>
<evidence type="ECO:0000256" key="7">
    <source>
        <dbReference type="SAM" id="Phobius"/>
    </source>
</evidence>
<evidence type="ECO:0000259" key="8">
    <source>
        <dbReference type="Pfam" id="PF02397"/>
    </source>
</evidence>
<comment type="subcellular location">
    <subcellularLocation>
        <location evidence="1">Membrane</location>
        <topology evidence="1">Multi-pass membrane protein</topology>
    </subcellularLocation>
</comment>
<comment type="caution">
    <text evidence="9">The sequence shown here is derived from an EMBL/GenBank/DDBJ whole genome shotgun (WGS) entry which is preliminary data.</text>
</comment>
<organism evidence="9 10">
    <name type="scientific">Neolewinella antarctica</name>
    <dbReference type="NCBI Taxonomy" id="442734"/>
    <lineage>
        <taxon>Bacteria</taxon>
        <taxon>Pseudomonadati</taxon>
        <taxon>Bacteroidota</taxon>
        <taxon>Saprospiria</taxon>
        <taxon>Saprospirales</taxon>
        <taxon>Lewinellaceae</taxon>
        <taxon>Neolewinella</taxon>
    </lineage>
</organism>
<dbReference type="PANTHER" id="PTHR30576">
    <property type="entry name" value="COLANIC BIOSYNTHESIS UDP-GLUCOSE LIPID CARRIER TRANSFERASE"/>
    <property type="match status" value="1"/>
</dbReference>
<evidence type="ECO:0000313" key="10">
    <source>
        <dbReference type="Proteomes" id="UP000770785"/>
    </source>
</evidence>
<evidence type="ECO:0000256" key="1">
    <source>
        <dbReference type="ARBA" id="ARBA00004141"/>
    </source>
</evidence>